<dbReference type="EMBL" id="CWJI01000002">
    <property type="protein sequence ID" value="CRY54327.1"/>
    <property type="molecule type" value="Genomic_DNA"/>
</dbReference>
<evidence type="ECO:0000313" key="2">
    <source>
        <dbReference type="EMBL" id="CRY54327.1"/>
    </source>
</evidence>
<gene>
    <name evidence="2" type="ORF">ERS008476_01248</name>
</gene>
<name>A0A0H5LTT9_YERIN</name>
<dbReference type="AlphaFoldDB" id="A0A0H5LTT9"/>
<dbReference type="SUPFAM" id="SSF47413">
    <property type="entry name" value="lambda repressor-like DNA-binding domains"/>
    <property type="match status" value="1"/>
</dbReference>
<dbReference type="RefSeq" id="WP_053009345.1">
    <property type="nucleotide sequence ID" value="NZ_CWJI01000002.1"/>
</dbReference>
<dbReference type="Proteomes" id="UP000043316">
    <property type="component" value="Unassembled WGS sequence"/>
</dbReference>
<reference evidence="3" key="1">
    <citation type="submission" date="2015-03" db="EMBL/GenBank/DDBJ databases">
        <authorList>
            <consortium name="Pathogen Informatics"/>
        </authorList>
    </citation>
    <scope>NUCLEOTIDE SEQUENCE [LARGE SCALE GENOMIC DNA]</scope>
    <source>
        <strain evidence="3">R148</strain>
    </source>
</reference>
<dbReference type="Pfam" id="PF13744">
    <property type="entry name" value="HTH_37"/>
    <property type="match status" value="1"/>
</dbReference>
<dbReference type="GO" id="GO:0003677">
    <property type="term" value="F:DNA binding"/>
    <property type="evidence" value="ECO:0007669"/>
    <property type="project" value="InterPro"/>
</dbReference>
<dbReference type="Gene3D" id="1.10.260.40">
    <property type="entry name" value="lambda repressor-like DNA-binding domains"/>
    <property type="match status" value="1"/>
</dbReference>
<evidence type="ECO:0000259" key="1">
    <source>
        <dbReference type="Pfam" id="PF13744"/>
    </source>
</evidence>
<organism evidence="2 3">
    <name type="scientific">Yersinia intermedia</name>
    <dbReference type="NCBI Taxonomy" id="631"/>
    <lineage>
        <taxon>Bacteria</taxon>
        <taxon>Pseudomonadati</taxon>
        <taxon>Pseudomonadota</taxon>
        <taxon>Gammaproteobacteria</taxon>
        <taxon>Enterobacterales</taxon>
        <taxon>Yersiniaceae</taxon>
        <taxon>Yersinia</taxon>
    </lineage>
</organism>
<evidence type="ECO:0000313" key="3">
    <source>
        <dbReference type="Proteomes" id="UP000043316"/>
    </source>
</evidence>
<protein>
    <submittedName>
        <fullName evidence="2">Uncharacterized conserved small protein</fullName>
    </submittedName>
</protein>
<sequence>MTDKIDTASRHITTAEDNIFTDLGFSDVEATQLLAESNTEIEQALAMKIALMASIASWIKSEGIRQVDAATLLHVSRPRVSDVVNQKTEKFTLDSLISMAGNIGKKVTLVIE</sequence>
<proteinExistence type="predicted"/>
<dbReference type="InterPro" id="IPR010982">
    <property type="entry name" value="Lambda_DNA-bd_dom_sf"/>
</dbReference>
<dbReference type="InterPro" id="IPR039554">
    <property type="entry name" value="HigA2-like_HTH"/>
</dbReference>
<feature type="domain" description="HigA2-like helix-turn-helix" evidence="1">
    <location>
        <begin position="39"/>
        <end position="112"/>
    </location>
</feature>
<accession>A0A0H5LTT9</accession>